<accession>A0A507DHV7</accession>
<feature type="transmembrane region" description="Helical" evidence="2">
    <location>
        <begin position="47"/>
        <end position="70"/>
    </location>
</feature>
<feature type="compositionally biased region" description="Low complexity" evidence="1">
    <location>
        <begin position="10"/>
        <end position="26"/>
    </location>
</feature>
<feature type="region of interest" description="Disordered" evidence="1">
    <location>
        <begin position="450"/>
        <end position="473"/>
    </location>
</feature>
<evidence type="ECO:0000259" key="3">
    <source>
        <dbReference type="Pfam" id="PF10180"/>
    </source>
</evidence>
<keyword evidence="2" id="KW-0472">Membrane</keyword>
<feature type="region of interest" description="Disordered" evidence="1">
    <location>
        <begin position="132"/>
        <end position="151"/>
    </location>
</feature>
<dbReference type="PANTHER" id="PTHR22306:SF2">
    <property type="entry name" value="CHROMOSOME 7 OPEN READING FRAME 50"/>
    <property type="match status" value="1"/>
</dbReference>
<gene>
    <name evidence="4" type="ORF">SeMB42_g02135</name>
</gene>
<feature type="region of interest" description="Disordered" evidence="1">
    <location>
        <begin position="328"/>
        <end position="362"/>
    </location>
</feature>
<dbReference type="PANTHER" id="PTHR22306">
    <property type="entry name" value="CHROMOSOME 7 OPEN READING FRAME 50"/>
    <property type="match status" value="1"/>
</dbReference>
<dbReference type="Proteomes" id="UP000317494">
    <property type="component" value="Unassembled WGS sequence"/>
</dbReference>
<feature type="region of interest" description="Disordered" evidence="1">
    <location>
        <begin position="167"/>
        <end position="251"/>
    </location>
</feature>
<comment type="caution">
    <text evidence="4">The sequence shown here is derived from an EMBL/GenBank/DDBJ whole genome shotgun (WGS) entry which is preliminary data.</text>
</comment>
<dbReference type="Pfam" id="PF10180">
    <property type="entry name" value="WKF"/>
    <property type="match status" value="1"/>
</dbReference>
<keyword evidence="2" id="KW-0812">Transmembrane</keyword>
<dbReference type="AlphaFoldDB" id="A0A507DHV7"/>
<proteinExistence type="predicted"/>
<evidence type="ECO:0000313" key="5">
    <source>
        <dbReference type="Proteomes" id="UP000317494"/>
    </source>
</evidence>
<evidence type="ECO:0000313" key="4">
    <source>
        <dbReference type="EMBL" id="TPX50817.1"/>
    </source>
</evidence>
<keyword evidence="2" id="KW-1133">Transmembrane helix</keyword>
<feature type="region of interest" description="Disordered" evidence="1">
    <location>
        <begin position="1"/>
        <end position="26"/>
    </location>
</feature>
<protein>
    <recommendedName>
        <fullName evidence="3">WKF domain-containing protein</fullName>
    </recommendedName>
</protein>
<evidence type="ECO:0000256" key="1">
    <source>
        <dbReference type="SAM" id="MobiDB-lite"/>
    </source>
</evidence>
<dbReference type="VEuPathDB" id="FungiDB:SeMB42_g02135"/>
<feature type="compositionally biased region" description="Basic and acidic residues" evidence="1">
    <location>
        <begin position="207"/>
        <end position="216"/>
    </location>
</feature>
<evidence type="ECO:0000256" key="2">
    <source>
        <dbReference type="SAM" id="Phobius"/>
    </source>
</evidence>
<dbReference type="InterPro" id="IPR019327">
    <property type="entry name" value="WKF"/>
</dbReference>
<sequence>MAAALRRAHPTTTSTTSTATTTTRAPPAITTVSGAAIYTPPEPAKPAIFVTGLLGAAVVLALVVGTIWHFGKSKRRKTSASDLLNDISSIASNDRHHPSGAWKAFALRNGANPTVTSIPHFAIIGAECKSTRAALPSPPSPPSDAPAWRVSPVSPMDVADQWPCLHKCSEPQSANDAVSQRLSDNAIPPPRRRPPPTAADSNGIVRANDKKTDSGRIDIAPSPAALPVLEPKNPVPETRPSLPRLPQPQHSHSRLATNDVFIPGFGWANLPKAVFQQMIVESTVSNRQHLSSNVDRPDAPAQWMLPAAPMAKMQTTPAARIEAAGKRSDPHATIVVPHPADPAPAQRKQKKRKTRAPPKEADDAKQLAAAYLHAWKHSPAQWKFNKSRQIWIIKHLFDPAMIPKAEFGLARRYLKGVQGNAQRITIAKARAAALSDDVVKVRRATKMLKTLNAETQVPGDAPHAPQDGPSDTA</sequence>
<dbReference type="EMBL" id="QEAN01000062">
    <property type="protein sequence ID" value="TPX50817.1"/>
    <property type="molecule type" value="Genomic_DNA"/>
</dbReference>
<name>A0A507DHV7_9FUNG</name>
<dbReference type="STRING" id="286115.A0A507DHV7"/>
<reference evidence="4 5" key="1">
    <citation type="journal article" date="2019" name="Sci. Rep.">
        <title>Comparative genomics of chytrid fungi reveal insights into the obligate biotrophic and pathogenic lifestyle of Synchytrium endobioticum.</title>
        <authorList>
            <person name="van de Vossenberg B.T.L.H."/>
            <person name="Warris S."/>
            <person name="Nguyen H.D.T."/>
            <person name="van Gent-Pelzer M.P.E."/>
            <person name="Joly D.L."/>
            <person name="van de Geest H.C."/>
            <person name="Bonants P.J.M."/>
            <person name="Smith D.S."/>
            <person name="Levesque C.A."/>
            <person name="van der Lee T.A.J."/>
        </authorList>
    </citation>
    <scope>NUCLEOTIDE SEQUENCE [LARGE SCALE GENOMIC DNA]</scope>
    <source>
        <strain evidence="4 5">MB42</strain>
    </source>
</reference>
<organism evidence="4 5">
    <name type="scientific">Synchytrium endobioticum</name>
    <dbReference type="NCBI Taxonomy" id="286115"/>
    <lineage>
        <taxon>Eukaryota</taxon>
        <taxon>Fungi</taxon>
        <taxon>Fungi incertae sedis</taxon>
        <taxon>Chytridiomycota</taxon>
        <taxon>Chytridiomycota incertae sedis</taxon>
        <taxon>Chytridiomycetes</taxon>
        <taxon>Synchytriales</taxon>
        <taxon>Synchytriaceae</taxon>
        <taxon>Synchytrium</taxon>
    </lineage>
</organism>
<feature type="compositionally biased region" description="Basic residues" evidence="1">
    <location>
        <begin position="347"/>
        <end position="356"/>
    </location>
</feature>
<feature type="compositionally biased region" description="Polar residues" evidence="1">
    <location>
        <begin position="170"/>
        <end position="183"/>
    </location>
</feature>
<keyword evidence="5" id="KW-1185">Reference proteome</keyword>
<feature type="domain" description="WKF" evidence="3">
    <location>
        <begin position="370"/>
        <end position="431"/>
    </location>
</feature>